<evidence type="ECO:0000256" key="2">
    <source>
        <dbReference type="ARBA" id="ARBA00023136"/>
    </source>
</evidence>
<feature type="compositionally biased region" description="Acidic residues" evidence="5">
    <location>
        <begin position="615"/>
        <end position="629"/>
    </location>
</feature>
<keyword evidence="3" id="KW-0998">Cell outer membrane</keyword>
<evidence type="ECO:0000313" key="7">
    <source>
        <dbReference type="EMBL" id="TCO71695.1"/>
    </source>
</evidence>
<protein>
    <submittedName>
        <fullName evidence="7">OOP family OmpA-OmpF porin</fullName>
    </submittedName>
</protein>
<feature type="domain" description="OmpA-like" evidence="6">
    <location>
        <begin position="491"/>
        <end position="608"/>
    </location>
</feature>
<accession>A0A4R2KYD3</accession>
<feature type="region of interest" description="Disordered" evidence="5">
    <location>
        <begin position="578"/>
        <end position="629"/>
    </location>
</feature>
<evidence type="ECO:0000259" key="6">
    <source>
        <dbReference type="PROSITE" id="PS51123"/>
    </source>
</evidence>
<dbReference type="PROSITE" id="PS51123">
    <property type="entry name" value="OMPA_2"/>
    <property type="match status" value="1"/>
</dbReference>
<dbReference type="RefSeq" id="WP_132544060.1">
    <property type="nucleotide sequence ID" value="NZ_SLWW01000006.1"/>
</dbReference>
<dbReference type="AlphaFoldDB" id="A0A4R2KYD3"/>
<evidence type="ECO:0000256" key="1">
    <source>
        <dbReference type="ARBA" id="ARBA00004442"/>
    </source>
</evidence>
<dbReference type="EMBL" id="SLWW01000006">
    <property type="protein sequence ID" value="TCO71695.1"/>
    <property type="molecule type" value="Genomic_DNA"/>
</dbReference>
<feature type="compositionally biased region" description="Basic and acidic residues" evidence="5">
    <location>
        <begin position="591"/>
        <end position="602"/>
    </location>
</feature>
<keyword evidence="2 4" id="KW-0472">Membrane</keyword>
<evidence type="ECO:0000256" key="4">
    <source>
        <dbReference type="PROSITE-ProRule" id="PRU00473"/>
    </source>
</evidence>
<comment type="caution">
    <text evidence="7">The sequence shown here is derived from an EMBL/GenBank/DDBJ whole genome shotgun (WGS) entry which is preliminary data.</text>
</comment>
<proteinExistence type="predicted"/>
<evidence type="ECO:0000256" key="5">
    <source>
        <dbReference type="SAM" id="MobiDB-lite"/>
    </source>
</evidence>
<dbReference type="PANTHER" id="PTHR30329">
    <property type="entry name" value="STATOR ELEMENT OF FLAGELLAR MOTOR COMPLEX"/>
    <property type="match status" value="1"/>
</dbReference>
<dbReference type="InterPro" id="IPR050330">
    <property type="entry name" value="Bact_OuterMem_StrucFunc"/>
</dbReference>
<gene>
    <name evidence="7" type="ORF">EV655_106188</name>
</gene>
<sequence length="629" mass="65869">MTRLSSRLIAPAVITLAAGLCLLAAVLAVGQIETRTKAAVRAALSDQGMTWAEATPDGMRIRLSGTAPDEAARFRALSAAGAVIDAAHVLDGITVEPANPLAAPDFTVELLRNASGISMIGLVPAATDRDGLARDLGRIAGRQTVTDMLESADHPAPPGWEAALAFGLEALGRFDSAKVSIASRRVAVAAIAETARERDRITRELRGTAPEGVTLDLDISAPRPMIAPFTLRFLLGDEGARFDACAADTAEAATLIAEAARRAGVVAPADCPLGLGVPAPTWGQAVARGIDALAEIGSGTLTFSDSNVTLVAAPGTDRTRFDKAVDRFRADLPAPFDLTATLAGPVKVDGNGTADGPREFVATLSPEGLVQLRGRVPDALVQSAAESYARARFGQGSVHSAMRLDAGLPEGWPLRVLAGLEALSQLRNGSVIVQTGFVRVTGLTMDDTAQARVARLLSDRLGDAQVFDIDIAYVEPPETPEGRPSPEACVERIGEILAEEKITFAPGSTTIEGSAVRVVDRIAEVLRGCPDARIEIGGHTDSQGREEMNESLSRQRAEAVLTALMARRVLTSNLSARGFGESRPIADNDTEDGREANRRIEFRLIAPEAEPAAADGDDAEGDGEADGQD</sequence>
<dbReference type="PANTHER" id="PTHR30329:SF21">
    <property type="entry name" value="LIPOPROTEIN YIAD-RELATED"/>
    <property type="match status" value="1"/>
</dbReference>
<dbReference type="InterPro" id="IPR006664">
    <property type="entry name" value="OMP_bac"/>
</dbReference>
<dbReference type="SUPFAM" id="SSF103088">
    <property type="entry name" value="OmpA-like"/>
    <property type="match status" value="1"/>
</dbReference>
<dbReference type="PRINTS" id="PR01021">
    <property type="entry name" value="OMPADOMAIN"/>
</dbReference>
<dbReference type="InterPro" id="IPR036737">
    <property type="entry name" value="OmpA-like_sf"/>
</dbReference>
<dbReference type="Gene3D" id="3.40.1520.20">
    <property type="match status" value="3"/>
</dbReference>
<dbReference type="CDD" id="cd07185">
    <property type="entry name" value="OmpA_C-like"/>
    <property type="match status" value="1"/>
</dbReference>
<dbReference type="GO" id="GO:0009279">
    <property type="term" value="C:cell outer membrane"/>
    <property type="evidence" value="ECO:0007669"/>
    <property type="project" value="UniProtKB-SubCell"/>
</dbReference>
<dbReference type="Pfam" id="PF00691">
    <property type="entry name" value="OmpA"/>
    <property type="match status" value="1"/>
</dbReference>
<reference evidence="7 8" key="1">
    <citation type="submission" date="2019-03" db="EMBL/GenBank/DDBJ databases">
        <title>Genomic Encyclopedia of Type Strains, Phase IV (KMG-IV): sequencing the most valuable type-strain genomes for metagenomic binning, comparative biology and taxonomic classification.</title>
        <authorList>
            <person name="Goeker M."/>
        </authorList>
    </citation>
    <scope>NUCLEOTIDE SEQUENCE [LARGE SCALE GENOMIC DNA]</scope>
    <source>
        <strain evidence="7 8">DSM 4868</strain>
    </source>
</reference>
<keyword evidence="8" id="KW-1185">Reference proteome</keyword>
<dbReference type="Proteomes" id="UP000295142">
    <property type="component" value="Unassembled WGS sequence"/>
</dbReference>
<dbReference type="Gene3D" id="3.30.1330.60">
    <property type="entry name" value="OmpA-like domain"/>
    <property type="match status" value="1"/>
</dbReference>
<dbReference type="OrthoDB" id="5525824at2"/>
<dbReference type="InterPro" id="IPR006665">
    <property type="entry name" value="OmpA-like"/>
</dbReference>
<evidence type="ECO:0000256" key="3">
    <source>
        <dbReference type="ARBA" id="ARBA00023237"/>
    </source>
</evidence>
<organism evidence="7 8">
    <name type="scientific">Rhodovulum euryhalinum</name>
    <dbReference type="NCBI Taxonomy" id="35805"/>
    <lineage>
        <taxon>Bacteria</taxon>
        <taxon>Pseudomonadati</taxon>
        <taxon>Pseudomonadota</taxon>
        <taxon>Alphaproteobacteria</taxon>
        <taxon>Rhodobacterales</taxon>
        <taxon>Paracoccaceae</taxon>
        <taxon>Rhodovulum</taxon>
    </lineage>
</organism>
<name>A0A4R2KYD3_9RHOB</name>
<evidence type="ECO:0000313" key="8">
    <source>
        <dbReference type="Proteomes" id="UP000295142"/>
    </source>
</evidence>
<comment type="subcellular location">
    <subcellularLocation>
        <location evidence="1">Cell outer membrane</location>
    </subcellularLocation>
</comment>